<feature type="binding site" evidence="4">
    <location>
        <begin position="133"/>
        <end position="134"/>
    </location>
    <ligand>
        <name>acetyl-CoA</name>
        <dbReference type="ChEBI" id="CHEBI:57288"/>
    </ligand>
</feature>
<dbReference type="InterPro" id="IPR025559">
    <property type="entry name" value="Eis_dom"/>
</dbReference>
<protein>
    <submittedName>
        <fullName evidence="6">GNAT family N-acetyltransferase</fullName>
    </submittedName>
</protein>
<accession>A0ABP7SVP1</accession>
<dbReference type="Proteomes" id="UP001501747">
    <property type="component" value="Unassembled WGS sequence"/>
</dbReference>
<dbReference type="Pfam" id="PF13530">
    <property type="entry name" value="SCP2_2"/>
    <property type="match status" value="1"/>
</dbReference>
<comment type="subunit">
    <text evidence="4">Homohexamer; trimer of dimers.</text>
</comment>
<dbReference type="Gene3D" id="3.30.1050.10">
    <property type="entry name" value="SCP2 sterol-binding domain"/>
    <property type="match status" value="1"/>
</dbReference>
<dbReference type="PROSITE" id="PS51186">
    <property type="entry name" value="GNAT"/>
    <property type="match status" value="1"/>
</dbReference>
<keyword evidence="7" id="KW-1185">Reference proteome</keyword>
<comment type="caution">
    <text evidence="6">The sequence shown here is derived from an EMBL/GenBank/DDBJ whole genome shotgun (WGS) entry which is preliminary data.</text>
</comment>
<dbReference type="PANTHER" id="PTHR37817:SF1">
    <property type="entry name" value="N-ACETYLTRANSFERASE EIS"/>
    <property type="match status" value="1"/>
</dbReference>
<dbReference type="InterPro" id="IPR036527">
    <property type="entry name" value="SCP2_sterol-bd_dom_sf"/>
</dbReference>
<feature type="active site" description="Proton donor" evidence="4">
    <location>
        <position position="138"/>
    </location>
</feature>
<dbReference type="HAMAP" id="MF_01812">
    <property type="entry name" value="Eis"/>
    <property type="match status" value="1"/>
</dbReference>
<evidence type="ECO:0000256" key="1">
    <source>
        <dbReference type="ARBA" id="ARBA00009213"/>
    </source>
</evidence>
<evidence type="ECO:0000256" key="4">
    <source>
        <dbReference type="HAMAP-Rule" id="MF_01812"/>
    </source>
</evidence>
<dbReference type="InterPro" id="IPR051554">
    <property type="entry name" value="Acetyltransferase_Eis"/>
</dbReference>
<proteinExistence type="inferred from homology"/>
<dbReference type="PANTHER" id="PTHR37817">
    <property type="entry name" value="N-ACETYLTRANSFERASE EIS"/>
    <property type="match status" value="1"/>
</dbReference>
<dbReference type="Gene3D" id="3.40.630.30">
    <property type="match status" value="2"/>
</dbReference>
<dbReference type="InterPro" id="IPR041380">
    <property type="entry name" value="Acetyltransf_17"/>
</dbReference>
<reference evidence="7" key="1">
    <citation type="journal article" date="2019" name="Int. J. Syst. Evol. Microbiol.">
        <title>The Global Catalogue of Microorganisms (GCM) 10K type strain sequencing project: providing services to taxonomists for standard genome sequencing and annotation.</title>
        <authorList>
            <consortium name="The Broad Institute Genomics Platform"/>
            <consortium name="The Broad Institute Genome Sequencing Center for Infectious Disease"/>
            <person name="Wu L."/>
            <person name="Ma J."/>
        </authorList>
    </citation>
    <scope>NUCLEOTIDE SEQUENCE [LARGE SCALE GENOMIC DNA]</scope>
    <source>
        <strain evidence="7">JCM 17342</strain>
    </source>
</reference>
<gene>
    <name evidence="6" type="ORF">GCM10022247_45510</name>
</gene>
<dbReference type="EMBL" id="BAABAL010000017">
    <property type="protein sequence ID" value="GAA4017171.1"/>
    <property type="molecule type" value="Genomic_DNA"/>
</dbReference>
<keyword evidence="2 4" id="KW-0808">Transferase</keyword>
<comment type="similarity">
    <text evidence="1 4">Belongs to the acetyltransferase Eis family.</text>
</comment>
<sequence length="414" mass="45591">MAARTHPGYTVTMTTFTPRVRLLDDSDFVAFHRVVNSAFLKTATEAEVERDRVQFANGRFHGAFDGDELIGGAGILSKRMTIPGTGPRAVAGVTAVATAVDSRRRGVLTSLMRAQLEGLRDEAAQPIAALWCSEAGIYGRFGYGLATMRLFTGVPRGAAFLSTVDCGSERVRELPREDAFVAMKEIYERVAPSRIGWLARTDDDWQHWYHDDGPTALRFAVLSEAYAAYRVRKEWTLRGPQHKVEVHEIASVNPVAHSAIWRYLLDLDLTGEVIYENLAVDDPLPHMLVDHRAATRKVGDALWLRLVDVDRALVERHYSAPADLVLELEDAFCPWNAGRWRFTVDSDGVARVQRSDDDADLVLSTTELGSLFLGGVGVAGLAGAARIRELRPGALAALGLAFSTEHQPHSPDLF</sequence>
<evidence type="ECO:0000313" key="7">
    <source>
        <dbReference type="Proteomes" id="UP001501747"/>
    </source>
</evidence>
<dbReference type="Pfam" id="PF17668">
    <property type="entry name" value="Acetyltransf_17"/>
    <property type="match status" value="1"/>
</dbReference>
<evidence type="ECO:0000313" key="6">
    <source>
        <dbReference type="EMBL" id="GAA4017171.1"/>
    </source>
</evidence>
<dbReference type="InterPro" id="IPR016181">
    <property type="entry name" value="Acyl_CoA_acyltransferase"/>
</dbReference>
<dbReference type="InterPro" id="IPR000182">
    <property type="entry name" value="GNAT_dom"/>
</dbReference>
<feature type="active site" description="Proton acceptor; via carboxylate" evidence="4">
    <location>
        <position position="414"/>
    </location>
</feature>
<feature type="binding site" evidence="4">
    <location>
        <begin position="104"/>
        <end position="109"/>
    </location>
    <ligand>
        <name>acetyl-CoA</name>
        <dbReference type="ChEBI" id="CHEBI:57288"/>
    </ligand>
</feature>
<organism evidence="6 7">
    <name type="scientific">Allokutzneria multivorans</name>
    <dbReference type="NCBI Taxonomy" id="1142134"/>
    <lineage>
        <taxon>Bacteria</taxon>
        <taxon>Bacillati</taxon>
        <taxon>Actinomycetota</taxon>
        <taxon>Actinomycetes</taxon>
        <taxon>Pseudonocardiales</taxon>
        <taxon>Pseudonocardiaceae</taxon>
        <taxon>Allokutzneria</taxon>
    </lineage>
</organism>
<dbReference type="Pfam" id="PF13527">
    <property type="entry name" value="Acetyltransf_9"/>
    <property type="match status" value="1"/>
</dbReference>
<evidence type="ECO:0000259" key="5">
    <source>
        <dbReference type="PROSITE" id="PS51186"/>
    </source>
</evidence>
<dbReference type="SUPFAM" id="SSF55718">
    <property type="entry name" value="SCP-like"/>
    <property type="match status" value="1"/>
</dbReference>
<feature type="domain" description="N-acetyltransferase" evidence="5">
    <location>
        <begin position="18"/>
        <end position="167"/>
    </location>
</feature>
<dbReference type="NCBIfam" id="NF002367">
    <property type="entry name" value="PRK01346.1-4"/>
    <property type="match status" value="1"/>
</dbReference>
<dbReference type="InterPro" id="IPR022902">
    <property type="entry name" value="NAcTrfase_Eis"/>
</dbReference>
<name>A0ABP7SVP1_9PSEU</name>
<keyword evidence="3 4" id="KW-0012">Acyltransferase</keyword>
<evidence type="ECO:0000256" key="3">
    <source>
        <dbReference type="ARBA" id="ARBA00023315"/>
    </source>
</evidence>
<comment type="caution">
    <text evidence="4">Lacks conserved residue(s) required for the propagation of feature annotation.</text>
</comment>
<evidence type="ECO:0000256" key="2">
    <source>
        <dbReference type="ARBA" id="ARBA00022679"/>
    </source>
</evidence>
<dbReference type="SUPFAM" id="SSF55729">
    <property type="entry name" value="Acyl-CoA N-acyltransferases (Nat)"/>
    <property type="match status" value="1"/>
</dbReference>